<protein>
    <recommendedName>
        <fullName evidence="10">RND transporter</fullName>
    </recommendedName>
</protein>
<feature type="coiled-coil region" evidence="3">
    <location>
        <begin position="144"/>
        <end position="185"/>
    </location>
</feature>
<dbReference type="GO" id="GO:0015562">
    <property type="term" value="F:efflux transmembrane transporter activity"/>
    <property type="evidence" value="ECO:0007669"/>
    <property type="project" value="TreeGrafter"/>
</dbReference>
<comment type="subcellular location">
    <subcellularLocation>
        <location evidence="1">Cell membrane</location>
    </subcellularLocation>
</comment>
<feature type="coiled-coil region" evidence="3">
    <location>
        <begin position="235"/>
        <end position="269"/>
    </location>
</feature>
<dbReference type="NCBIfam" id="TIGR01730">
    <property type="entry name" value="RND_mfp"/>
    <property type="match status" value="1"/>
</dbReference>
<name>A0A0V7ZMS9_9CYAN</name>
<dbReference type="AlphaFoldDB" id="A0A0V7ZMS9"/>
<evidence type="ECO:0000313" key="8">
    <source>
        <dbReference type="EMBL" id="KST65703.1"/>
    </source>
</evidence>
<accession>A0A0V7ZMS9</accession>
<feature type="compositionally biased region" description="Polar residues" evidence="4">
    <location>
        <begin position="1"/>
        <end position="14"/>
    </location>
</feature>
<dbReference type="InterPro" id="IPR058625">
    <property type="entry name" value="MdtA-like_BSH"/>
</dbReference>
<evidence type="ECO:0000256" key="1">
    <source>
        <dbReference type="ARBA" id="ARBA00004236"/>
    </source>
</evidence>
<evidence type="ECO:0000256" key="5">
    <source>
        <dbReference type="SAM" id="Phobius"/>
    </source>
</evidence>
<feature type="region of interest" description="Disordered" evidence="4">
    <location>
        <begin position="1"/>
        <end position="22"/>
    </location>
</feature>
<keyword evidence="3" id="KW-0175">Coiled coil</keyword>
<dbReference type="InterPro" id="IPR006143">
    <property type="entry name" value="RND_pump_MFP"/>
</dbReference>
<dbReference type="Gene3D" id="2.40.50.100">
    <property type="match status" value="2"/>
</dbReference>
<dbReference type="OrthoDB" id="5379451at2"/>
<comment type="caution">
    <text evidence="8">The sequence shown here is derived from an EMBL/GenBank/DDBJ whole genome shotgun (WGS) entry which is preliminary data.</text>
</comment>
<keyword evidence="9" id="KW-1185">Reference proteome</keyword>
<evidence type="ECO:0000259" key="7">
    <source>
        <dbReference type="Pfam" id="PF25944"/>
    </source>
</evidence>
<dbReference type="PANTHER" id="PTHR30469">
    <property type="entry name" value="MULTIDRUG RESISTANCE PROTEIN MDTA"/>
    <property type="match status" value="1"/>
</dbReference>
<evidence type="ECO:0000256" key="3">
    <source>
        <dbReference type="SAM" id="Coils"/>
    </source>
</evidence>
<dbReference type="Gene3D" id="2.40.30.170">
    <property type="match status" value="1"/>
</dbReference>
<dbReference type="InterPro" id="IPR058626">
    <property type="entry name" value="MdtA-like_b-barrel"/>
</dbReference>
<evidence type="ECO:0008006" key="10">
    <source>
        <dbReference type="Google" id="ProtNLM"/>
    </source>
</evidence>
<dbReference type="GO" id="GO:1990281">
    <property type="term" value="C:efflux pump complex"/>
    <property type="evidence" value="ECO:0007669"/>
    <property type="project" value="TreeGrafter"/>
</dbReference>
<feature type="domain" description="Multidrug resistance protein MdtA-like barrel-sandwich hybrid" evidence="6">
    <location>
        <begin position="90"/>
        <end position="300"/>
    </location>
</feature>
<feature type="domain" description="Multidrug resistance protein MdtA-like beta-barrel" evidence="7">
    <location>
        <begin position="306"/>
        <end position="379"/>
    </location>
</feature>
<dbReference type="Proteomes" id="UP000053372">
    <property type="component" value="Unassembled WGS sequence"/>
</dbReference>
<evidence type="ECO:0000313" key="9">
    <source>
        <dbReference type="Proteomes" id="UP000053372"/>
    </source>
</evidence>
<comment type="similarity">
    <text evidence="2">Belongs to the membrane fusion protein (MFP) (TC 8.A.1) family.</text>
</comment>
<reference evidence="8 9" key="1">
    <citation type="journal article" date="2015" name="Genome Announc.">
        <title>Draft Genome of the Euendolithic (true boring) Cyanobacterium Mastigocoleus testarum strain BC008.</title>
        <authorList>
            <person name="Guida B.S."/>
            <person name="Garcia-Pichel F."/>
        </authorList>
    </citation>
    <scope>NUCLEOTIDE SEQUENCE [LARGE SCALE GENOMIC DNA]</scope>
    <source>
        <strain evidence="8 9">BC008</strain>
    </source>
</reference>
<sequence length="475" mass="51778">MTYSSETSNSTINGNGLRPEKPQNKRRWSWLLIVLGILTVGGLSWYFLLRNGSEPSQQQARLFPVSLQKAETDLFENSSDFVGTLEAQQRVTLRPEMTGRIVEISARSGQFVKAGTPIMQLRLDRSRAQLNAATANVNVQRAARTNAQASLRTAQARLREAEERKESVAAQLERQTAEVALQEAEFKRTQTLVEEGAQSKQELDIQTRNLKTAIAARNSAQKDLNAVQAGVKASSEEVEAARASLDRENAALKQAQSQANVESENLEDTRIVAPVSGVVGDITLKVGDYVNVGQELTTLTLNNTLEVRFSVPSEQGSQLRPGLPVELRVKNEEGKPVATGKISFIAPEVDNDAQAITAKATFRNPNGRLRSEQFVRARVIWDRNSAVLIPTFAVSRVGNQAFVFVAQTDKDSNSGEVQQVAKQKPVKLGAIQDNSYQVLEGLKGGETIITSGILNLSDGALIVPESKSSQSKGDN</sequence>
<feature type="transmembrane region" description="Helical" evidence="5">
    <location>
        <begin position="28"/>
        <end position="48"/>
    </location>
</feature>
<dbReference type="SUPFAM" id="SSF111369">
    <property type="entry name" value="HlyD-like secretion proteins"/>
    <property type="match status" value="2"/>
</dbReference>
<dbReference type="Gene3D" id="2.40.420.20">
    <property type="match status" value="1"/>
</dbReference>
<gene>
    <name evidence="8" type="ORF">BC008_22250</name>
</gene>
<dbReference type="EMBL" id="LMTZ01000105">
    <property type="protein sequence ID" value="KST65703.1"/>
    <property type="molecule type" value="Genomic_DNA"/>
</dbReference>
<dbReference type="FunFam" id="2.40.420.20:FF:000007">
    <property type="entry name" value="HAE1 family efflux pump MFP component"/>
    <property type="match status" value="1"/>
</dbReference>
<keyword evidence="5" id="KW-0472">Membrane</keyword>
<evidence type="ECO:0000256" key="2">
    <source>
        <dbReference type="ARBA" id="ARBA00009477"/>
    </source>
</evidence>
<keyword evidence="5" id="KW-0812">Transmembrane</keyword>
<proteinExistence type="inferred from homology"/>
<keyword evidence="5" id="KW-1133">Transmembrane helix</keyword>
<dbReference type="Pfam" id="PF25944">
    <property type="entry name" value="Beta-barrel_RND"/>
    <property type="match status" value="1"/>
</dbReference>
<dbReference type="Pfam" id="PF25917">
    <property type="entry name" value="BSH_RND"/>
    <property type="match status" value="1"/>
</dbReference>
<evidence type="ECO:0000259" key="6">
    <source>
        <dbReference type="Pfam" id="PF25917"/>
    </source>
</evidence>
<organism evidence="8 9">
    <name type="scientific">Mastigocoleus testarum BC008</name>
    <dbReference type="NCBI Taxonomy" id="371196"/>
    <lineage>
        <taxon>Bacteria</taxon>
        <taxon>Bacillati</taxon>
        <taxon>Cyanobacteriota</taxon>
        <taxon>Cyanophyceae</taxon>
        <taxon>Nostocales</taxon>
        <taxon>Hapalosiphonaceae</taxon>
        <taxon>Mastigocoleus</taxon>
    </lineage>
</organism>
<evidence type="ECO:0000256" key="4">
    <source>
        <dbReference type="SAM" id="MobiDB-lite"/>
    </source>
</evidence>
<dbReference type="RefSeq" id="WP_058183983.1">
    <property type="nucleotide sequence ID" value="NZ_LMTZ01000105.1"/>
</dbReference>
<dbReference type="Gene3D" id="1.10.287.470">
    <property type="entry name" value="Helix hairpin bin"/>
    <property type="match status" value="2"/>
</dbReference>
<dbReference type="PANTHER" id="PTHR30469:SF39">
    <property type="entry name" value="SLL0180 PROTEIN"/>
    <property type="match status" value="1"/>
</dbReference>